<keyword evidence="1" id="KW-0812">Transmembrane</keyword>
<dbReference type="Proteomes" id="UP001187531">
    <property type="component" value="Unassembled WGS sequence"/>
</dbReference>
<dbReference type="GO" id="GO:0008381">
    <property type="term" value="F:mechanosensitive monoatomic ion channel activity"/>
    <property type="evidence" value="ECO:0007669"/>
    <property type="project" value="InterPro"/>
</dbReference>
<dbReference type="InterPro" id="IPR056769">
    <property type="entry name" value="Piezo_TM1-24"/>
</dbReference>
<dbReference type="Pfam" id="PF24871">
    <property type="entry name" value="Piezo_TM1-24"/>
    <property type="match status" value="1"/>
</dbReference>
<feature type="transmembrane region" description="Helical" evidence="1">
    <location>
        <begin position="432"/>
        <end position="451"/>
    </location>
</feature>
<feature type="transmembrane region" description="Helical" evidence="1">
    <location>
        <begin position="151"/>
        <end position="167"/>
    </location>
</feature>
<accession>A0AA88LES4</accession>
<feature type="non-terminal residue" evidence="3">
    <location>
        <position position="466"/>
    </location>
</feature>
<keyword evidence="4" id="KW-1185">Reference proteome</keyword>
<feature type="transmembrane region" description="Helical" evidence="1">
    <location>
        <begin position="21"/>
        <end position="42"/>
    </location>
</feature>
<feature type="transmembrane region" description="Helical" evidence="1">
    <location>
        <begin position="173"/>
        <end position="192"/>
    </location>
</feature>
<proteinExistence type="predicted"/>
<dbReference type="AlphaFoldDB" id="A0AA88LES4"/>
<keyword evidence="1" id="KW-0472">Membrane</keyword>
<comment type="caution">
    <text evidence="3">The sequence shown here is derived from an EMBL/GenBank/DDBJ whole genome shotgun (WGS) entry which is preliminary data.</text>
</comment>
<keyword evidence="1" id="KW-1133">Transmembrane helix</keyword>
<feature type="domain" description="Piezo TM1-24" evidence="2">
    <location>
        <begin position="3"/>
        <end position="281"/>
    </location>
</feature>
<dbReference type="GO" id="GO:0016020">
    <property type="term" value="C:membrane"/>
    <property type="evidence" value="ECO:0007669"/>
    <property type="project" value="InterPro"/>
</dbReference>
<evidence type="ECO:0000256" key="1">
    <source>
        <dbReference type="SAM" id="Phobius"/>
    </source>
</evidence>
<reference evidence="3" key="1">
    <citation type="submission" date="2023-07" db="EMBL/GenBank/DDBJ databases">
        <title>Chromosome-level genome assembly of Artemia franciscana.</title>
        <authorList>
            <person name="Jo E."/>
        </authorList>
    </citation>
    <scope>NUCLEOTIDE SEQUENCE</scope>
    <source>
        <tissue evidence="3">Whole body</tissue>
    </source>
</reference>
<evidence type="ECO:0000313" key="4">
    <source>
        <dbReference type="Proteomes" id="UP001187531"/>
    </source>
</evidence>
<feature type="transmembrane region" description="Helical" evidence="1">
    <location>
        <begin position="62"/>
        <end position="83"/>
    </location>
</feature>
<feature type="transmembrane region" description="Helical" evidence="1">
    <location>
        <begin position="204"/>
        <end position="222"/>
    </location>
</feature>
<dbReference type="EMBL" id="JAVRJZ010000004">
    <property type="protein sequence ID" value="KAK2723839.1"/>
    <property type="molecule type" value="Genomic_DNA"/>
</dbReference>
<dbReference type="PANTHER" id="PTHR47049:SF2">
    <property type="entry name" value="PIEZO-TYPE MECHANOSENSITIVE ION CHANNEL HOMOLOG"/>
    <property type="match status" value="1"/>
</dbReference>
<evidence type="ECO:0000259" key="2">
    <source>
        <dbReference type="Pfam" id="PF24871"/>
    </source>
</evidence>
<protein>
    <recommendedName>
        <fullName evidence="2">Piezo TM1-24 domain-containing protein</fullName>
    </recommendedName>
</protein>
<dbReference type="InterPro" id="IPR027272">
    <property type="entry name" value="Piezo"/>
</dbReference>
<feature type="transmembrane region" description="Helical" evidence="1">
    <location>
        <begin position="255"/>
        <end position="276"/>
    </location>
</feature>
<gene>
    <name evidence="3" type="ORF">QYM36_002255</name>
</gene>
<organism evidence="3 4">
    <name type="scientific">Artemia franciscana</name>
    <name type="common">Brine shrimp</name>
    <name type="synonym">Artemia sanfranciscana</name>
    <dbReference type="NCBI Taxonomy" id="6661"/>
    <lineage>
        <taxon>Eukaryota</taxon>
        <taxon>Metazoa</taxon>
        <taxon>Ecdysozoa</taxon>
        <taxon>Arthropoda</taxon>
        <taxon>Crustacea</taxon>
        <taxon>Branchiopoda</taxon>
        <taxon>Anostraca</taxon>
        <taxon>Artemiidae</taxon>
        <taxon>Artemia</taxon>
    </lineage>
</organism>
<dbReference type="PANTHER" id="PTHR47049">
    <property type="entry name" value="PIEZO-TYPE MECHANOSENSITIVE ION CHANNEL HOMOLOG"/>
    <property type="match status" value="1"/>
</dbReference>
<sequence length="466" mass="53753">MSTCYLWLNKNQRDATLKASPYLVAYGLVLLVLEWIWCLNLLPTELPQLTQIGLIKHNQLPLPHLLSKIFFVTVLWLTMKMYLDEKRSEVEKMQRSLVASALDPKLLTLKRIESGQNIAEMVQPPSMSHASENILEANPFLGKFLDFVKRWIVKVWIWIVVGMLFVIGTGDVVLYRILYMAIFLIFTVTFILSYHAWRRLLYRFWIAVIVYSMVILVLVYIYQFENFPQIIEEKLSIPIQLQKDFGLEVYSPVELLGSLLTPSFFLIITIIQVYYFHDEFLMLSEIDTRSTVAANFSMAFGNIFQMGSSHLLINDDELSSEDSNLEKEDVSTKLGQEKPTLLEFFTFEELKDFLPADTTDIKQAGPSIQKAIEEPRTTDKEQVGKSWPGSYVDKENPHTCSDWGEDAIVTLLHLPLVGLLVCYCMMDPASFKVSSITAIYVAFLVLAKMIYQIKYIDHNYYDKDCN</sequence>
<name>A0AA88LES4_ARTSF</name>
<evidence type="ECO:0000313" key="3">
    <source>
        <dbReference type="EMBL" id="KAK2723839.1"/>
    </source>
</evidence>